<evidence type="ECO:0000313" key="3">
    <source>
        <dbReference type="EMBL" id="KAJ7736838.1"/>
    </source>
</evidence>
<dbReference type="SMART" id="SM00389">
    <property type="entry name" value="HOX"/>
    <property type="match status" value="1"/>
</dbReference>
<dbReference type="GO" id="GO:0003677">
    <property type="term" value="F:DNA binding"/>
    <property type="evidence" value="ECO:0007669"/>
    <property type="project" value="InterPro"/>
</dbReference>
<dbReference type="Gene3D" id="1.10.10.60">
    <property type="entry name" value="Homeodomain-like"/>
    <property type="match status" value="1"/>
</dbReference>
<dbReference type="Proteomes" id="UP001215598">
    <property type="component" value="Unassembled WGS sequence"/>
</dbReference>
<feature type="domain" description="Homeobox" evidence="2">
    <location>
        <begin position="25"/>
        <end position="93"/>
    </location>
</feature>
<feature type="region of interest" description="Disordered" evidence="1">
    <location>
        <begin position="85"/>
        <end position="109"/>
    </location>
</feature>
<evidence type="ECO:0000256" key="1">
    <source>
        <dbReference type="SAM" id="MobiDB-lite"/>
    </source>
</evidence>
<feature type="compositionally biased region" description="Pro residues" evidence="1">
    <location>
        <begin position="164"/>
        <end position="177"/>
    </location>
</feature>
<gene>
    <name evidence="3" type="ORF">B0H16DRAFT_1695229</name>
</gene>
<feature type="region of interest" description="Disordered" evidence="1">
    <location>
        <begin position="190"/>
        <end position="242"/>
    </location>
</feature>
<dbReference type="InterPro" id="IPR009057">
    <property type="entry name" value="Homeodomain-like_sf"/>
</dbReference>
<keyword evidence="4" id="KW-1185">Reference proteome</keyword>
<dbReference type="AlphaFoldDB" id="A0AAD7MXQ8"/>
<dbReference type="InterPro" id="IPR001356">
    <property type="entry name" value="HD"/>
</dbReference>
<evidence type="ECO:0000259" key="2">
    <source>
        <dbReference type="SMART" id="SM00389"/>
    </source>
</evidence>
<dbReference type="EMBL" id="JARKIB010000119">
    <property type="protein sequence ID" value="KAJ7736838.1"/>
    <property type="molecule type" value="Genomic_DNA"/>
</dbReference>
<proteinExistence type="predicted"/>
<reference evidence="3" key="1">
    <citation type="submission" date="2023-03" db="EMBL/GenBank/DDBJ databases">
        <title>Massive genome expansion in bonnet fungi (Mycena s.s.) driven by repeated elements and novel gene families across ecological guilds.</title>
        <authorList>
            <consortium name="Lawrence Berkeley National Laboratory"/>
            <person name="Harder C.B."/>
            <person name="Miyauchi S."/>
            <person name="Viragh M."/>
            <person name="Kuo A."/>
            <person name="Thoen E."/>
            <person name="Andreopoulos B."/>
            <person name="Lu D."/>
            <person name="Skrede I."/>
            <person name="Drula E."/>
            <person name="Henrissat B."/>
            <person name="Morin E."/>
            <person name="Kohler A."/>
            <person name="Barry K."/>
            <person name="LaButti K."/>
            <person name="Morin E."/>
            <person name="Salamov A."/>
            <person name="Lipzen A."/>
            <person name="Mereny Z."/>
            <person name="Hegedus B."/>
            <person name="Baldrian P."/>
            <person name="Stursova M."/>
            <person name="Weitz H."/>
            <person name="Taylor A."/>
            <person name="Grigoriev I.V."/>
            <person name="Nagy L.G."/>
            <person name="Martin F."/>
            <person name="Kauserud H."/>
        </authorList>
    </citation>
    <scope>NUCLEOTIDE SEQUENCE</scope>
    <source>
        <strain evidence="3">CBHHK182m</strain>
    </source>
</reference>
<comment type="caution">
    <text evidence="3">The sequence shown here is derived from an EMBL/GenBank/DDBJ whole genome shotgun (WGS) entry which is preliminary data.</text>
</comment>
<evidence type="ECO:0000313" key="4">
    <source>
        <dbReference type="Proteomes" id="UP001215598"/>
    </source>
</evidence>
<accession>A0AAD7MXQ8</accession>
<feature type="compositionally biased region" description="Pro residues" evidence="1">
    <location>
        <begin position="320"/>
        <end position="330"/>
    </location>
</feature>
<name>A0AAD7MXQ8_9AGAR</name>
<organism evidence="3 4">
    <name type="scientific">Mycena metata</name>
    <dbReference type="NCBI Taxonomy" id="1033252"/>
    <lineage>
        <taxon>Eukaryota</taxon>
        <taxon>Fungi</taxon>
        <taxon>Dikarya</taxon>
        <taxon>Basidiomycota</taxon>
        <taxon>Agaricomycotina</taxon>
        <taxon>Agaricomycetes</taxon>
        <taxon>Agaricomycetidae</taxon>
        <taxon>Agaricales</taxon>
        <taxon>Marasmiineae</taxon>
        <taxon>Mycenaceae</taxon>
        <taxon>Mycena</taxon>
    </lineage>
</organism>
<sequence>MSLPLVATVLPDNGSTSTTTPALAKRKQRVSKQVVDTLKEYYKTTQRPTKEQFQELFDKINALPGEAGLNTLHSINGWFKRRHCAEKKAASTKPAPQEPPPNPRWPSLTDKDIVDLNACWKHAEPHLRAGLYQSWINSASWEGADKVDIEQWIHDREAQENNLPLPPLLRPPPPPPLRIDTAAASSSSAYAYAHQSLPTPSDTTSPEPFFPESASSASAGPSSSVSTGRAGSTSAYPGAVRYHPYPRLPTPASSRAASLALKSEPASSPVAFMHVALPPASTSTSMSAMSAASSSSSMASTAFPFFSNMSSNNSSFATAPPTPPPPPTPPSFGERALQSVKRSLDDARANPAPEEPVPTNYAEFDAKFEPYRLVMDRILTNLKGINWDIRTGLLPFLQGSHADVCFIFAAVR</sequence>
<feature type="compositionally biased region" description="Low complexity" evidence="1">
    <location>
        <begin position="204"/>
        <end position="228"/>
    </location>
</feature>
<feature type="region of interest" description="Disordered" evidence="1">
    <location>
        <begin position="314"/>
        <end position="334"/>
    </location>
</feature>
<protein>
    <recommendedName>
        <fullName evidence="2">Homeobox domain-containing protein</fullName>
    </recommendedName>
</protein>
<dbReference type="SUPFAM" id="SSF46689">
    <property type="entry name" value="Homeodomain-like"/>
    <property type="match status" value="1"/>
</dbReference>
<feature type="region of interest" description="Disordered" evidence="1">
    <location>
        <begin position="162"/>
        <end position="181"/>
    </location>
</feature>